<evidence type="ECO:0000313" key="3">
    <source>
        <dbReference type="Proteomes" id="UP000230069"/>
    </source>
</evidence>
<dbReference type="EMBL" id="KZ305086">
    <property type="protein sequence ID" value="PIA28444.1"/>
    <property type="molecule type" value="Genomic_DNA"/>
</dbReference>
<dbReference type="OrthoDB" id="1887717at2759"/>
<dbReference type="AlphaFoldDB" id="A0A2G5CAZ9"/>
<name>A0A2G5CAZ9_AQUCA</name>
<reference evidence="2 3" key="1">
    <citation type="submission" date="2017-09" db="EMBL/GenBank/DDBJ databases">
        <title>WGS assembly of Aquilegia coerulea Goldsmith.</title>
        <authorList>
            <person name="Hodges S."/>
            <person name="Kramer E."/>
            <person name="Nordborg M."/>
            <person name="Tomkins J."/>
            <person name="Borevitz J."/>
            <person name="Derieg N."/>
            <person name="Yan J."/>
            <person name="Mihaltcheva S."/>
            <person name="Hayes R.D."/>
            <person name="Rokhsar D."/>
        </authorList>
    </citation>
    <scope>NUCLEOTIDE SEQUENCE [LARGE SCALE GENOMIC DNA]</scope>
    <source>
        <strain evidence="3">cv. Goldsmith</strain>
    </source>
</reference>
<protein>
    <submittedName>
        <fullName evidence="2">Uncharacterized protein</fullName>
    </submittedName>
</protein>
<keyword evidence="3" id="KW-1185">Reference proteome</keyword>
<accession>A0A2G5CAZ9</accession>
<dbReference type="Pfam" id="PF02519">
    <property type="entry name" value="Auxin_inducible"/>
    <property type="match status" value="1"/>
</dbReference>
<comment type="similarity">
    <text evidence="1">Belongs to the ARG7 family.</text>
</comment>
<dbReference type="PANTHER" id="PTHR31374">
    <property type="entry name" value="AUXIN-INDUCED PROTEIN-LIKE-RELATED"/>
    <property type="match status" value="1"/>
</dbReference>
<dbReference type="Proteomes" id="UP000230069">
    <property type="component" value="Unassembled WGS sequence"/>
</dbReference>
<dbReference type="GO" id="GO:0009733">
    <property type="term" value="P:response to auxin"/>
    <property type="evidence" value="ECO:0007669"/>
    <property type="project" value="InterPro"/>
</dbReference>
<sequence>MLVPSTLQSDEKKKNCTKVRKGWIAVRVGLEEEEGGFQTFVIPISDLCHPLYRDLLEKAQEVYGCHTTGLLRLPCSVEEFHNLRSRIEQESNVPQYHHQPQQLKYLA</sequence>
<dbReference type="STRING" id="218851.A0A2G5CAZ9"/>
<gene>
    <name evidence="2" type="ORF">AQUCO_06900009v1</name>
</gene>
<dbReference type="InParanoid" id="A0A2G5CAZ9"/>
<dbReference type="InterPro" id="IPR003676">
    <property type="entry name" value="SAUR_fam"/>
</dbReference>
<proteinExistence type="inferred from homology"/>
<organism evidence="2 3">
    <name type="scientific">Aquilegia coerulea</name>
    <name type="common">Rocky mountain columbine</name>
    <dbReference type="NCBI Taxonomy" id="218851"/>
    <lineage>
        <taxon>Eukaryota</taxon>
        <taxon>Viridiplantae</taxon>
        <taxon>Streptophyta</taxon>
        <taxon>Embryophyta</taxon>
        <taxon>Tracheophyta</taxon>
        <taxon>Spermatophyta</taxon>
        <taxon>Magnoliopsida</taxon>
        <taxon>Ranunculales</taxon>
        <taxon>Ranunculaceae</taxon>
        <taxon>Thalictroideae</taxon>
        <taxon>Aquilegia</taxon>
    </lineage>
</organism>
<dbReference type="PANTHER" id="PTHR31374:SF228">
    <property type="entry name" value="SAUR FAMILY PROTEIN"/>
    <property type="match status" value="1"/>
</dbReference>
<evidence type="ECO:0000313" key="2">
    <source>
        <dbReference type="EMBL" id="PIA28444.1"/>
    </source>
</evidence>
<evidence type="ECO:0000256" key="1">
    <source>
        <dbReference type="ARBA" id="ARBA00006974"/>
    </source>
</evidence>